<name>A0A2T3NQR4_9GAMM</name>
<dbReference type="Pfam" id="PF07603">
    <property type="entry name" value="Lcl_C"/>
    <property type="match status" value="1"/>
</dbReference>
<dbReference type="EMBL" id="PYMA01000010">
    <property type="protein sequence ID" value="PSW18557.1"/>
    <property type="molecule type" value="Genomic_DNA"/>
</dbReference>
<dbReference type="PROSITE" id="PS51257">
    <property type="entry name" value="PROKAR_LIPOPROTEIN"/>
    <property type="match status" value="1"/>
</dbReference>
<evidence type="ECO:0000259" key="1">
    <source>
        <dbReference type="Pfam" id="PF07603"/>
    </source>
</evidence>
<dbReference type="InterPro" id="IPR011460">
    <property type="entry name" value="Lcl_C"/>
</dbReference>
<accession>A0A2T3NQR4</accession>
<dbReference type="RefSeq" id="WP_036822618.1">
    <property type="nucleotide sequence ID" value="NZ_JGVO01000411.1"/>
</dbReference>
<dbReference type="AlphaFoldDB" id="A0A2T3NQR4"/>
<gene>
    <name evidence="2" type="ORF">C9I98_15910</name>
</gene>
<comment type="caution">
    <text evidence="2">The sequence shown here is derived from an EMBL/GenBank/DDBJ whole genome shotgun (WGS) entry which is preliminary data.</text>
</comment>
<sequence>MKAKQLAVLPVAIALALSGCGGSSDSDSSAGGTELTYEVEAMLAAENVDLPFTACADLDRNWQCDSNEPKTESSQQTFSLESTDIKVKTSPLLVQGNLVGGALAAKSSGQDNILLATPAVGESRDYQINGITTMVVGEMLLGSNQAQAEAQVKANLEAMGLSVPTDLLTSGSEAQLAEVDQQIVNVLSRMTKRTESYDTLVAGTAKGLSIYGDDIKAGNLSDAQLEELAELGAIANRPANDTGLTKHLNLTTGEFSDQPDSGAPGQDAEYGLDATDGGFKFTKLDESGQAMPDDSENWYCIADERTGLVWERKEANASSYRDKGRLFAYESSSHKPHQAALDIASCASDSVTACTTLEYIEEMNKQGYCGKTNWRLPTLHEQFDLLDFGETTTDEAGNGYGLSNQFFDDLVLGGEDLPYGMYWSSTALRSDPGYTSGKQIPLLAQMTNVDDSNSLGEISAGYSLCEDGQAEECISPTVLTVRLVAE</sequence>
<keyword evidence="3" id="KW-1185">Reference proteome</keyword>
<organism evidence="2 3">
    <name type="scientific">Photobacterium sanctipauli</name>
    <dbReference type="NCBI Taxonomy" id="1342794"/>
    <lineage>
        <taxon>Bacteria</taxon>
        <taxon>Pseudomonadati</taxon>
        <taxon>Pseudomonadota</taxon>
        <taxon>Gammaproteobacteria</taxon>
        <taxon>Vibrionales</taxon>
        <taxon>Vibrionaceae</taxon>
        <taxon>Photobacterium</taxon>
    </lineage>
</organism>
<protein>
    <submittedName>
        <fullName evidence="2">DUF1566 domain-containing protein</fullName>
    </submittedName>
</protein>
<proteinExistence type="predicted"/>
<dbReference type="Proteomes" id="UP000241771">
    <property type="component" value="Unassembled WGS sequence"/>
</dbReference>
<evidence type="ECO:0000313" key="2">
    <source>
        <dbReference type="EMBL" id="PSW18557.1"/>
    </source>
</evidence>
<dbReference type="OrthoDB" id="9815730at2"/>
<evidence type="ECO:0000313" key="3">
    <source>
        <dbReference type="Proteomes" id="UP000241771"/>
    </source>
</evidence>
<feature type="domain" description="Lcl C-terminal" evidence="1">
    <location>
        <begin position="300"/>
        <end position="433"/>
    </location>
</feature>
<reference evidence="2 3" key="1">
    <citation type="submission" date="2018-01" db="EMBL/GenBank/DDBJ databases">
        <title>Whole genome sequencing of Histamine producing bacteria.</title>
        <authorList>
            <person name="Butler K."/>
        </authorList>
    </citation>
    <scope>NUCLEOTIDE SEQUENCE [LARGE SCALE GENOMIC DNA]</scope>
    <source>
        <strain evidence="2 3">DSM 100436</strain>
    </source>
</reference>